<feature type="non-terminal residue" evidence="1">
    <location>
        <position position="1"/>
    </location>
</feature>
<accession>A0A382ZR50</accession>
<dbReference type="EMBL" id="UINC01185816">
    <property type="protein sequence ID" value="SVD97709.1"/>
    <property type="molecule type" value="Genomic_DNA"/>
</dbReference>
<gene>
    <name evidence="1" type="ORF">METZ01_LOCUS450563</name>
</gene>
<organism evidence="1">
    <name type="scientific">marine metagenome</name>
    <dbReference type="NCBI Taxonomy" id="408172"/>
    <lineage>
        <taxon>unclassified sequences</taxon>
        <taxon>metagenomes</taxon>
        <taxon>ecological metagenomes</taxon>
    </lineage>
</organism>
<protein>
    <recommendedName>
        <fullName evidence="2">Glyceraldehyde 3-phosphate dehydrogenase catalytic domain-containing protein</fullName>
    </recommendedName>
</protein>
<dbReference type="PANTHER" id="PTHR43454">
    <property type="entry name" value="GLYCERALDEHYDE-3-PHOSPHATE DEHYDROGENASE"/>
    <property type="match status" value="1"/>
</dbReference>
<dbReference type="PANTHER" id="PTHR43454:SF1">
    <property type="entry name" value="GLYCERALDEHYDE 3-PHOSPHATE DEHYDROGENASE NAD(P) BINDING DOMAIN-CONTAINING PROTEIN"/>
    <property type="match status" value="1"/>
</dbReference>
<dbReference type="Gene3D" id="3.30.360.10">
    <property type="entry name" value="Dihydrodipicolinate Reductase, domain 2"/>
    <property type="match status" value="1"/>
</dbReference>
<reference evidence="1" key="1">
    <citation type="submission" date="2018-05" db="EMBL/GenBank/DDBJ databases">
        <authorList>
            <person name="Lanie J.A."/>
            <person name="Ng W.-L."/>
            <person name="Kazmierczak K.M."/>
            <person name="Andrzejewski T.M."/>
            <person name="Davidsen T.M."/>
            <person name="Wayne K.J."/>
            <person name="Tettelin H."/>
            <person name="Glass J.I."/>
            <person name="Rusch D."/>
            <person name="Podicherti R."/>
            <person name="Tsui H.-C.T."/>
            <person name="Winkler M.E."/>
        </authorList>
    </citation>
    <scope>NUCLEOTIDE SEQUENCE</scope>
</reference>
<dbReference type="AlphaFoldDB" id="A0A382ZR50"/>
<proteinExistence type="predicted"/>
<name>A0A382ZR50_9ZZZZ</name>
<dbReference type="SUPFAM" id="SSF55347">
    <property type="entry name" value="Glyceraldehyde-3-phosphate dehydrogenase-like, C-terminal domain"/>
    <property type="match status" value="1"/>
</dbReference>
<evidence type="ECO:0008006" key="2">
    <source>
        <dbReference type="Google" id="ProtNLM"/>
    </source>
</evidence>
<sequence length="76" mass="8707">HGDLINQINYQVDPDLVSTDIIGNSCCSVFDSNATILSNEGKDTVLYIWYDNEFGYTKQVIRLAKLIAKVRRLTYY</sequence>
<evidence type="ECO:0000313" key="1">
    <source>
        <dbReference type="EMBL" id="SVD97709.1"/>
    </source>
</evidence>